<evidence type="ECO:0000313" key="4">
    <source>
        <dbReference type="Proteomes" id="UP000193884"/>
    </source>
</evidence>
<dbReference type="Proteomes" id="UP000193884">
    <property type="component" value="Unassembled WGS sequence"/>
</dbReference>
<evidence type="ECO:0000313" key="3">
    <source>
        <dbReference type="EMBL" id="OSJ20043.1"/>
    </source>
</evidence>
<dbReference type="InterPro" id="IPR001789">
    <property type="entry name" value="Sig_transdc_resp-reg_receiver"/>
</dbReference>
<dbReference type="InterPro" id="IPR011006">
    <property type="entry name" value="CheY-like_superfamily"/>
</dbReference>
<evidence type="ECO:0000259" key="2">
    <source>
        <dbReference type="PROSITE" id="PS50110"/>
    </source>
</evidence>
<comment type="caution">
    <text evidence="3">The sequence shown here is derived from an EMBL/GenBank/DDBJ whole genome shotgun (WGS) entry which is preliminary data.</text>
</comment>
<reference evidence="3 4" key="1">
    <citation type="submission" date="2017-03" db="EMBL/GenBank/DDBJ databases">
        <title>Whole genome sequences of fourteen strains of Bradyrhizobium canariense and one strain of Bradyrhizobium japonicum isolated from Lupinus (Papilionoideae: Genisteae) species in Algeria.</title>
        <authorList>
            <person name="Crovadore J."/>
            <person name="Chekireb D."/>
            <person name="Brachmann A."/>
            <person name="Chablais R."/>
            <person name="Cochard B."/>
            <person name="Lefort F."/>
        </authorList>
    </citation>
    <scope>NUCLEOTIDE SEQUENCE [LARGE SCALE GENOMIC DNA]</scope>
    <source>
        <strain evidence="3 4">UBMAN05</strain>
    </source>
</reference>
<name>A0ABX3WPN3_9BRAD</name>
<dbReference type="PROSITE" id="PS50110">
    <property type="entry name" value="RESPONSE_REGULATORY"/>
    <property type="match status" value="1"/>
</dbReference>
<feature type="domain" description="Response regulatory" evidence="2">
    <location>
        <begin position="1"/>
        <end position="108"/>
    </location>
</feature>
<sequence length="110" mass="11962">MVEDVAPIRMMVCDMLEELGDKVIAEAGTLKEAIEVARVADFDLAILDLRLADETTELVAEITRGRGLQVFFLTGHTSDGLPGGFRNAPRLEKPVLCSALAEMIENCARS</sequence>
<protein>
    <recommendedName>
        <fullName evidence="2">Response regulatory domain-containing protein</fullName>
    </recommendedName>
</protein>
<keyword evidence="1" id="KW-0597">Phosphoprotein</keyword>
<keyword evidence="4" id="KW-1185">Reference proteome</keyword>
<proteinExistence type="predicted"/>
<dbReference type="EMBL" id="NAFK01000178">
    <property type="protein sequence ID" value="OSJ20043.1"/>
    <property type="molecule type" value="Genomic_DNA"/>
</dbReference>
<feature type="modified residue" description="4-aspartylphosphate" evidence="1">
    <location>
        <position position="48"/>
    </location>
</feature>
<dbReference type="SUPFAM" id="SSF52172">
    <property type="entry name" value="CheY-like"/>
    <property type="match status" value="1"/>
</dbReference>
<organism evidence="3 4">
    <name type="scientific">Bradyrhizobium canariense</name>
    <dbReference type="NCBI Taxonomy" id="255045"/>
    <lineage>
        <taxon>Bacteria</taxon>
        <taxon>Pseudomonadati</taxon>
        <taxon>Pseudomonadota</taxon>
        <taxon>Alphaproteobacteria</taxon>
        <taxon>Hyphomicrobiales</taxon>
        <taxon>Nitrobacteraceae</taxon>
        <taxon>Bradyrhizobium</taxon>
    </lineage>
</organism>
<evidence type="ECO:0000256" key="1">
    <source>
        <dbReference type="PROSITE-ProRule" id="PRU00169"/>
    </source>
</evidence>
<gene>
    <name evidence="3" type="ORF">BST63_36280</name>
</gene>
<dbReference type="Gene3D" id="3.40.50.2300">
    <property type="match status" value="1"/>
</dbReference>
<accession>A0ABX3WPN3</accession>